<keyword evidence="1" id="KW-0732">Signal</keyword>
<sequence>MKKLYFFFALLTLPFLGFSQALNGSYVIKASNTDTNFKSLANAVARVNSVGVAGPVTFLLDEDVTVNTQITINQFSGTSTANTLTIKPNAGRTINISGGAVWTNTALIKLNNADNIIIDGSNTTNGTDKNLTLLSTLDTDNNNESIIWVGSSTSNGSQNNIFKNIKFSGYSNGSNRTVKNGIIFSNATDVSTEESVPSNNNTITNNEFYRIRYAVNVSGNTNYAKNLTITNNTFGSAGKEITVASIRISNGQGFNVSNNLINTMTRTDNAVTISGISIEGKSLNGTIARNTIKNITNTAGSGGPVRGLLVNTDNNVTANLVILNNIISNISTSTNNMWDTDNGAQGIYINSGKGINIYQNTVVMNVAQNTTSAALMIMGGSQFNIRNNIFANTQAVNTNSRRIFAIYCGTTAASSTANYNDYVSSQYIGYYGNDRTTLADWKSATSVDANSKNVTPVFVSATDFHLKNPNTTNASLIGDTTLKSTYPTDIDGDTRNIPSMGADEYTPCVPAGNQTAYGNDSWIGYVYSDYSNANAAPVAGASTYTGYITETTLFDRNTGADPLDATTLCTPQSDYFFIRYKMNKNFTAGTYKITVGGDDGYRLSIDGGQTWIVNNWSEHSYVSTTVSVALNGSKNLVLEYFEREGSSRVSFSYGMVTGDPTVFGNNVWNVYAYDTANFNLTTANYNGYFVDGALGINSEDRWNKAGTPSSATGYQGAPVSVDNFTLVHKRQGFPCGRYDVKMENWDDAAQVYIDGVMVWSADNYSGGYAVPLSLGIYSLGATTKMEVRLKENGGDARIKMSLTDIPVVYNGSWSSSDTQNSSVRIDSDLTVTGTLNVCSCTISAGKKLTINENAVVNVMENVTVIDNGKILVKNNGSLVQIKEYGTFTGSATSFTMERNTNPVRRTDFTYWSSPVAPEDWKLNQLSPLTLSSKYYSFNPVTNQWVTLTGGNVNMETGKGYIVRAPQTSDVTIAAVVNAQFTGKANTGQRTITITKGQTASNLIGNPYPSAINIDKLYAANQGKIDGSFYFWTHNSSPTNTINGTYGYNGSDYATYNQTGGTATAPADTNGNKNTPRGIIASGQGFFVNALQPTATIVFNNDMRQGAVSNNAQFYRSANDSVNQATDSTAIEKNRFWLNISNADGAYNEALVGYITNATDGFENGYDAVTYASGSAQLYSLISDKKLVIQGRALPFTENDVVPMGITVTAAGPYRIAMDQFDGLFQQQNIYLVDKLNHVTHDLKSGAYDFTSEAGTFNDRFEVQYVNGTLGVEVPVLTDNAVKIYRTGKQITVKTPALNMKNVTVYDLTGKQIFSKNNINNSEFVTSEINAGHQVILVTVTLDTNQSITKKIMMN</sequence>
<protein>
    <recommendedName>
        <fullName evidence="4">PA14 domain-containing protein</fullName>
    </recommendedName>
</protein>
<dbReference type="InterPro" id="IPR006626">
    <property type="entry name" value="PbH1"/>
</dbReference>
<accession>A0A2S1LM82</accession>
<dbReference type="SMART" id="SM00710">
    <property type="entry name" value="PbH1"/>
    <property type="match status" value="9"/>
</dbReference>
<dbReference type="Proteomes" id="UP000244677">
    <property type="component" value="Chromosome"/>
</dbReference>
<reference evidence="2 3" key="1">
    <citation type="submission" date="2017-04" db="EMBL/GenBank/DDBJ databases">
        <title>Complete genome sequence of Flavobacterium kingsejong AJ004.</title>
        <authorList>
            <person name="Lee P.C."/>
        </authorList>
    </citation>
    <scope>NUCLEOTIDE SEQUENCE [LARGE SCALE GENOMIC DNA]</scope>
    <source>
        <strain evidence="2 3">AJ004</strain>
    </source>
</reference>
<dbReference type="NCBIfam" id="NF033708">
    <property type="entry name" value="T9SS_Cterm_ChiA"/>
    <property type="match status" value="1"/>
</dbReference>
<dbReference type="RefSeq" id="WP_108736465.1">
    <property type="nucleotide sequence ID" value="NZ_CP020919.1"/>
</dbReference>
<dbReference type="InterPro" id="IPR012334">
    <property type="entry name" value="Pectin_lyas_fold"/>
</dbReference>
<dbReference type="Gene3D" id="2.160.20.10">
    <property type="entry name" value="Single-stranded right-handed beta-helix, Pectin lyase-like"/>
    <property type="match status" value="1"/>
</dbReference>
<gene>
    <name evidence="2" type="ORF">FK004_06135</name>
</gene>
<dbReference type="OrthoDB" id="1652165at2"/>
<organism evidence="2 3">
    <name type="scientific">Flavobacterium kingsejongi</name>
    <dbReference type="NCBI Taxonomy" id="1678728"/>
    <lineage>
        <taxon>Bacteria</taxon>
        <taxon>Pseudomonadati</taxon>
        <taxon>Bacteroidota</taxon>
        <taxon>Flavobacteriia</taxon>
        <taxon>Flavobacteriales</taxon>
        <taxon>Flavobacteriaceae</taxon>
        <taxon>Flavobacterium</taxon>
    </lineage>
</organism>
<feature type="signal peptide" evidence="1">
    <location>
        <begin position="1"/>
        <end position="21"/>
    </location>
</feature>
<evidence type="ECO:0000313" key="3">
    <source>
        <dbReference type="Proteomes" id="UP000244677"/>
    </source>
</evidence>
<feature type="chain" id="PRO_5015441949" description="PA14 domain-containing protein" evidence="1">
    <location>
        <begin position="22"/>
        <end position="1354"/>
    </location>
</feature>
<proteinExistence type="predicted"/>
<evidence type="ECO:0000256" key="1">
    <source>
        <dbReference type="SAM" id="SignalP"/>
    </source>
</evidence>
<dbReference type="EMBL" id="CP020919">
    <property type="protein sequence ID" value="AWG24837.1"/>
    <property type="molecule type" value="Genomic_DNA"/>
</dbReference>
<dbReference type="SUPFAM" id="SSF51126">
    <property type="entry name" value="Pectin lyase-like"/>
    <property type="match status" value="1"/>
</dbReference>
<evidence type="ECO:0000313" key="2">
    <source>
        <dbReference type="EMBL" id="AWG24837.1"/>
    </source>
</evidence>
<name>A0A2S1LM82_9FLAO</name>
<dbReference type="KEGG" id="fki:FK004_06135"/>
<keyword evidence="3" id="KW-1185">Reference proteome</keyword>
<evidence type="ECO:0008006" key="4">
    <source>
        <dbReference type="Google" id="ProtNLM"/>
    </source>
</evidence>
<dbReference type="InterPro" id="IPR011050">
    <property type="entry name" value="Pectin_lyase_fold/virulence"/>
</dbReference>